<feature type="compositionally biased region" description="Basic and acidic residues" evidence="1">
    <location>
        <begin position="1"/>
        <end position="20"/>
    </location>
</feature>
<dbReference type="AlphaFoldDB" id="A0A8J9UBI5"/>
<sequence length="110" mass="12266">METQLKEMNVENSSEAKHIPTMEPPSYSGPLPQSYHGPPVTSSISFYPGEMTTEVITTQSISQPIIMVNTLGHDPVVMRCPFCNQQIATRIERIVWFGTHFVAGLLCLML</sequence>
<feature type="region of interest" description="Disordered" evidence="1">
    <location>
        <begin position="1"/>
        <end position="34"/>
    </location>
</feature>
<dbReference type="EMBL" id="OV170232">
    <property type="protein sequence ID" value="CAH0717318.1"/>
    <property type="molecule type" value="Genomic_DNA"/>
</dbReference>
<protein>
    <recommendedName>
        <fullName evidence="2">LITAF domain-containing protein</fullName>
    </recommendedName>
</protein>
<evidence type="ECO:0000313" key="4">
    <source>
        <dbReference type="Proteomes" id="UP000838878"/>
    </source>
</evidence>
<gene>
    <name evidence="3" type="ORF">BINO364_LOCUS3936</name>
</gene>
<accession>A0A8J9UBI5</accession>
<reference evidence="3" key="1">
    <citation type="submission" date="2021-12" db="EMBL/GenBank/DDBJ databases">
        <authorList>
            <person name="Martin H S."/>
        </authorList>
    </citation>
    <scope>NUCLEOTIDE SEQUENCE</scope>
</reference>
<dbReference type="Proteomes" id="UP000838878">
    <property type="component" value="Chromosome 12"/>
</dbReference>
<dbReference type="Pfam" id="PF10601">
    <property type="entry name" value="zf-LITAF-like"/>
    <property type="match status" value="1"/>
</dbReference>
<name>A0A8J9UBI5_9NEOP</name>
<evidence type="ECO:0000259" key="2">
    <source>
        <dbReference type="Pfam" id="PF10601"/>
    </source>
</evidence>
<evidence type="ECO:0000256" key="1">
    <source>
        <dbReference type="SAM" id="MobiDB-lite"/>
    </source>
</evidence>
<feature type="non-terminal residue" evidence="3">
    <location>
        <position position="110"/>
    </location>
</feature>
<feature type="domain" description="LITAF" evidence="2">
    <location>
        <begin position="74"/>
        <end position="109"/>
    </location>
</feature>
<evidence type="ECO:0000313" key="3">
    <source>
        <dbReference type="EMBL" id="CAH0717318.1"/>
    </source>
</evidence>
<proteinExistence type="predicted"/>
<dbReference type="InterPro" id="IPR006629">
    <property type="entry name" value="LITAF"/>
</dbReference>
<keyword evidence="4" id="KW-1185">Reference proteome</keyword>
<organism evidence="3 4">
    <name type="scientific">Brenthis ino</name>
    <name type="common">lesser marbled fritillary</name>
    <dbReference type="NCBI Taxonomy" id="405034"/>
    <lineage>
        <taxon>Eukaryota</taxon>
        <taxon>Metazoa</taxon>
        <taxon>Ecdysozoa</taxon>
        <taxon>Arthropoda</taxon>
        <taxon>Hexapoda</taxon>
        <taxon>Insecta</taxon>
        <taxon>Pterygota</taxon>
        <taxon>Neoptera</taxon>
        <taxon>Endopterygota</taxon>
        <taxon>Lepidoptera</taxon>
        <taxon>Glossata</taxon>
        <taxon>Ditrysia</taxon>
        <taxon>Papilionoidea</taxon>
        <taxon>Nymphalidae</taxon>
        <taxon>Heliconiinae</taxon>
        <taxon>Argynnini</taxon>
        <taxon>Brenthis</taxon>
    </lineage>
</organism>
<dbReference type="OrthoDB" id="5599753at2759"/>